<dbReference type="InterPro" id="IPR011682">
    <property type="entry name" value="Glyco_hydro_38_C"/>
</dbReference>
<evidence type="ECO:0000256" key="11">
    <source>
        <dbReference type="ARBA" id="ARBA00023034"/>
    </source>
</evidence>
<evidence type="ECO:0000256" key="6">
    <source>
        <dbReference type="ARBA" id="ARBA00022723"/>
    </source>
</evidence>
<comment type="similarity">
    <text evidence="3 17">Belongs to the glycosyl hydrolase 38 family.</text>
</comment>
<dbReference type="Gene3D" id="2.60.40.1180">
    <property type="entry name" value="Golgi alpha-mannosidase II"/>
    <property type="match status" value="1"/>
</dbReference>
<keyword evidence="7 17" id="KW-0378">Hydrolase</keyword>
<comment type="catalytic activity">
    <reaction evidence="16">
        <text>N(4)-{beta-D-GlcNAc-(1-&gt;2)-alpha-D-Man-(1-&gt;3)-[alpha-D-Man-(1-&gt;3)-[alpha-D-Man-(1-&gt;6)]-alpha-D-Man-(1-&gt;6)]-beta-D-Man-(1-&gt;4)-beta-D-GlcNAc-(1-&gt;4)-beta-D-GlcNAc}-L-asparaginyl-[protein] + 2 H2O = 2 alpha-D-mannopyranose + an N(4)-{beta-D-GlcNAc-(1-&gt;2)-alpha-D-Man-(1-&gt;3)-[alpha-D-Man-(1-&gt;6)]-beta-D-Man-(1-&gt;4)-beta-D-GlcNAc-(1-&gt;4)-beta-D-GlcNAc}-L-asparaginyl-[protein]</text>
        <dbReference type="Rhea" id="RHEA:56052"/>
        <dbReference type="Rhea" id="RHEA-COMP:14368"/>
        <dbReference type="Rhea" id="RHEA-COMP:14369"/>
        <dbReference type="ChEBI" id="CHEBI:15377"/>
        <dbReference type="ChEBI" id="CHEBI:28729"/>
        <dbReference type="ChEBI" id="CHEBI:60615"/>
        <dbReference type="ChEBI" id="CHEBI:60625"/>
        <dbReference type="EC" id="3.2.1.114"/>
    </reaction>
</comment>
<keyword evidence="11" id="KW-0333">Golgi apparatus</keyword>
<dbReference type="GO" id="GO:0046872">
    <property type="term" value="F:metal ion binding"/>
    <property type="evidence" value="ECO:0007669"/>
    <property type="project" value="UniProtKB-KW"/>
</dbReference>
<feature type="signal peptide" evidence="17">
    <location>
        <begin position="1"/>
        <end position="27"/>
    </location>
</feature>
<comment type="subunit">
    <text evidence="4">Homodimer; disulfide-linked.</text>
</comment>
<evidence type="ECO:0000256" key="10">
    <source>
        <dbReference type="ARBA" id="ARBA00022989"/>
    </source>
</evidence>
<evidence type="ECO:0000256" key="1">
    <source>
        <dbReference type="ARBA" id="ARBA00004323"/>
    </source>
</evidence>
<comment type="function">
    <text evidence="15">Catalyzes the first committed step in the biosynthesis of complex N-glycans. It controls conversion of high mannose to complex N-glycans; the final hydrolytic step in the N-glycan maturation pathway.</text>
</comment>
<dbReference type="InterPro" id="IPR027291">
    <property type="entry name" value="Glyco_hydro_38_N_sf"/>
</dbReference>
<comment type="pathway">
    <text evidence="2">Protein modification; protein glycosylation.</text>
</comment>
<dbReference type="InterPro" id="IPR050843">
    <property type="entry name" value="Glycosyl_Hydrlase_38"/>
</dbReference>
<dbReference type="InterPro" id="IPR037094">
    <property type="entry name" value="Glyco_hydro_38_cen_sf"/>
</dbReference>
<keyword evidence="17" id="KW-0732">Signal</keyword>
<evidence type="ECO:0000256" key="2">
    <source>
        <dbReference type="ARBA" id="ARBA00004922"/>
    </source>
</evidence>
<dbReference type="SUPFAM" id="SSF88688">
    <property type="entry name" value="Families 57/38 glycoside transferase middle domain"/>
    <property type="match status" value="1"/>
</dbReference>
<evidence type="ECO:0000256" key="4">
    <source>
        <dbReference type="ARBA" id="ARBA00011748"/>
    </source>
</evidence>
<dbReference type="SUPFAM" id="SSF88713">
    <property type="entry name" value="Glycoside hydrolase/deacetylase"/>
    <property type="match status" value="1"/>
</dbReference>
<keyword evidence="14 17" id="KW-0326">Glycosidase</keyword>
<dbReference type="Gene3D" id="3.20.110.10">
    <property type="entry name" value="Glycoside hydrolase 38, N terminal domain"/>
    <property type="match status" value="1"/>
</dbReference>
<evidence type="ECO:0000259" key="18">
    <source>
        <dbReference type="SMART" id="SM00872"/>
    </source>
</evidence>
<keyword evidence="13" id="KW-1015">Disulfide bond</keyword>
<dbReference type="AlphaFoldDB" id="A0A0P4WSG0"/>
<dbReference type="GO" id="GO:0030246">
    <property type="term" value="F:carbohydrate binding"/>
    <property type="evidence" value="ECO:0007669"/>
    <property type="project" value="InterPro"/>
</dbReference>
<dbReference type="SUPFAM" id="SSF74650">
    <property type="entry name" value="Galactose mutarotase-like"/>
    <property type="match status" value="1"/>
</dbReference>
<organism evidence="19">
    <name type="scientific">Scylla olivacea</name>
    <name type="common">Orange mud crab</name>
    <name type="synonym">Cancer olivacea</name>
    <dbReference type="NCBI Taxonomy" id="85551"/>
    <lineage>
        <taxon>Eukaryota</taxon>
        <taxon>Metazoa</taxon>
        <taxon>Ecdysozoa</taxon>
        <taxon>Arthropoda</taxon>
        <taxon>Crustacea</taxon>
        <taxon>Multicrustacea</taxon>
        <taxon>Malacostraca</taxon>
        <taxon>Eumalacostraca</taxon>
        <taxon>Eucarida</taxon>
        <taxon>Decapoda</taxon>
        <taxon>Pleocyemata</taxon>
        <taxon>Brachyura</taxon>
        <taxon>Eubrachyura</taxon>
        <taxon>Portunoidea</taxon>
        <taxon>Portunidae</taxon>
        <taxon>Portuninae</taxon>
        <taxon>Scylla</taxon>
    </lineage>
</organism>
<reference evidence="19" key="1">
    <citation type="submission" date="2015-09" db="EMBL/GenBank/DDBJ databases">
        <title>Scylla olivacea transcriptome.</title>
        <authorList>
            <person name="Ikhwanuddin M."/>
        </authorList>
    </citation>
    <scope>NUCLEOTIDE SEQUENCE</scope>
</reference>
<keyword evidence="12" id="KW-0472">Membrane</keyword>
<dbReference type="Pfam" id="PF07748">
    <property type="entry name" value="Glyco_hydro_38C"/>
    <property type="match status" value="1"/>
</dbReference>
<keyword evidence="6 17" id="KW-0479">Metal-binding</keyword>
<keyword evidence="9" id="KW-0735">Signal-anchor</keyword>
<dbReference type="InterPro" id="IPR011330">
    <property type="entry name" value="Glyco_hydro/deAcase_b/a-brl"/>
</dbReference>
<accession>A0A0P4WSG0</accession>
<dbReference type="GO" id="GO:0000139">
    <property type="term" value="C:Golgi membrane"/>
    <property type="evidence" value="ECO:0007669"/>
    <property type="project" value="UniProtKB-SubCell"/>
</dbReference>
<comment type="cofactor">
    <cofactor evidence="17">
        <name>Zn(2+)</name>
        <dbReference type="ChEBI" id="CHEBI:29105"/>
    </cofactor>
    <text evidence="17">Binds 1 zinc ion per subunit.</text>
</comment>
<dbReference type="FunFam" id="1.20.1270.50:FF:000001">
    <property type="entry name" value="Alpha-mannosidase"/>
    <property type="match status" value="1"/>
</dbReference>
<dbReference type="FunFam" id="2.70.98.30:FF:000002">
    <property type="entry name" value="Alpha-mannosidase"/>
    <property type="match status" value="1"/>
</dbReference>
<dbReference type="InterPro" id="IPR028995">
    <property type="entry name" value="Glyco_hydro_57/38_cen_sf"/>
</dbReference>
<evidence type="ECO:0000256" key="3">
    <source>
        <dbReference type="ARBA" id="ARBA00009792"/>
    </source>
</evidence>
<feature type="chain" id="PRO_5017849930" description="Alpha-mannosidase" evidence="17">
    <location>
        <begin position="28"/>
        <end position="1184"/>
    </location>
</feature>
<keyword evidence="10" id="KW-1133">Transmembrane helix</keyword>
<evidence type="ECO:0000256" key="14">
    <source>
        <dbReference type="ARBA" id="ARBA00023295"/>
    </source>
</evidence>
<dbReference type="EC" id="3.2.1.-" evidence="17"/>
<evidence type="ECO:0000256" key="15">
    <source>
        <dbReference type="ARBA" id="ARBA00059516"/>
    </source>
</evidence>
<evidence type="ECO:0000313" key="19">
    <source>
        <dbReference type="EMBL" id="JAI64690.1"/>
    </source>
</evidence>
<feature type="domain" description="Glycoside hydrolase family 38 central" evidence="18">
    <location>
        <begin position="523"/>
        <end position="611"/>
    </location>
</feature>
<evidence type="ECO:0000256" key="16">
    <source>
        <dbReference type="ARBA" id="ARBA00093232"/>
    </source>
</evidence>
<dbReference type="GO" id="GO:0006491">
    <property type="term" value="P:N-glycan processing"/>
    <property type="evidence" value="ECO:0007669"/>
    <property type="project" value="TreeGrafter"/>
</dbReference>
<name>A0A0P4WSG0_SCYOL</name>
<protein>
    <recommendedName>
        <fullName evidence="17">Alpha-mannosidase</fullName>
        <ecNumber evidence="17">3.2.1.-</ecNumber>
    </recommendedName>
</protein>
<dbReference type="Gene3D" id="2.70.98.30">
    <property type="entry name" value="Golgi alpha-mannosidase II, domain 4"/>
    <property type="match status" value="1"/>
</dbReference>
<dbReference type="CDD" id="cd10809">
    <property type="entry name" value="GH38N_AMII_GMII_SfManIII_like"/>
    <property type="match status" value="1"/>
</dbReference>
<dbReference type="GO" id="GO:0006013">
    <property type="term" value="P:mannose metabolic process"/>
    <property type="evidence" value="ECO:0007669"/>
    <property type="project" value="InterPro"/>
</dbReference>
<dbReference type="SMART" id="SM00872">
    <property type="entry name" value="Alpha-mann_mid"/>
    <property type="match status" value="1"/>
</dbReference>
<dbReference type="InterPro" id="IPR011013">
    <property type="entry name" value="Gal_mutarotase_sf_dom"/>
</dbReference>
<evidence type="ECO:0000256" key="17">
    <source>
        <dbReference type="RuleBase" id="RU361199"/>
    </source>
</evidence>
<evidence type="ECO:0000256" key="7">
    <source>
        <dbReference type="ARBA" id="ARBA00022801"/>
    </source>
</evidence>
<dbReference type="InterPro" id="IPR000602">
    <property type="entry name" value="Glyco_hydro_38_N"/>
</dbReference>
<evidence type="ECO:0000256" key="12">
    <source>
        <dbReference type="ARBA" id="ARBA00023136"/>
    </source>
</evidence>
<dbReference type="GO" id="GO:0004572">
    <property type="term" value="F:mannosyl-oligosaccharide 1,3-1,6-alpha-mannosidase activity"/>
    <property type="evidence" value="ECO:0007669"/>
    <property type="project" value="UniProtKB-EC"/>
</dbReference>
<comment type="subcellular location">
    <subcellularLocation>
        <location evidence="1">Golgi apparatus membrane</location>
        <topology evidence="1">Single-pass type II membrane protein</topology>
    </subcellularLocation>
</comment>
<evidence type="ECO:0000256" key="5">
    <source>
        <dbReference type="ARBA" id="ARBA00022692"/>
    </source>
</evidence>
<dbReference type="InterPro" id="IPR013780">
    <property type="entry name" value="Glyco_hydro_b"/>
</dbReference>
<proteinExistence type="inferred from homology"/>
<dbReference type="FunFam" id="3.20.110.10:FF:000003">
    <property type="entry name" value="Alpha-mannosidase"/>
    <property type="match status" value="1"/>
</dbReference>
<evidence type="ECO:0000256" key="9">
    <source>
        <dbReference type="ARBA" id="ARBA00022968"/>
    </source>
</evidence>
<evidence type="ECO:0000256" key="8">
    <source>
        <dbReference type="ARBA" id="ARBA00022833"/>
    </source>
</evidence>
<dbReference type="Gene3D" id="1.20.1270.50">
    <property type="entry name" value="Glycoside hydrolase family 38, central domain"/>
    <property type="match status" value="1"/>
</dbReference>
<dbReference type="InterPro" id="IPR015341">
    <property type="entry name" value="Glyco_hydro_38_cen"/>
</dbReference>
<keyword evidence="8 17" id="KW-0862">Zinc</keyword>
<dbReference type="Pfam" id="PF01074">
    <property type="entry name" value="Glyco_hydro_38N"/>
    <property type="match status" value="1"/>
</dbReference>
<dbReference type="PANTHER" id="PTHR11607">
    <property type="entry name" value="ALPHA-MANNOSIDASE"/>
    <property type="match status" value="1"/>
</dbReference>
<sequence>MRLRYSSMVFGVAVCLATLVLLYQVLSLPGETISPGEQKEILSLESRLHRLESNIQSNQHTISEIKALVKQLSKSSARANSILGTQFGAGPNKFSRNGIGSVGLEGSQGQAGRGGVSGLRHINNLTHASVMADDCVFAVTAPPPTDVQMEKVYELLKFDNPDGGAWKQGWDIEYSPVQWTPERKLRVFVMPHSHNDPGWIKTLDQYYHDQTRHILDHMAEKLPLDERRKFIWSEISYLSMWWEKQPETVREKVRRLVERGQLEIVTGGWVMTDEANTHYFAILEQMMEGHEWLKLNVGVKPNNGWANDPFGLSSTLAYLLKRMGLENMVIQRAHYSIKKHLAKERSLEFRWRQDWDPGTTTEILAQLMPFYSYDVPHTCGPDPKVCCQFDFGRLPGSGITCPWRVPPQPINEHNVHSRAMLLLDQYRRKAQLFRTNTLLVPLGDDFRYARAEEWDQQFTNYQRLFDYFNSHSDLHVEAQFGTLADYFRALREETEGGTGGTEEQPFFPSLSGDFFTYADRNDHYWSGYYTSRPFYKSMDRLLEGYLRGAEVIFSLALASQNAPGNSPPAGMAEPLMARLVAARRNLALFQHHDGITGTAKDHVMTDYALRLVRSVDDCQHIIQQSAHYLLSIDQRAYKGSPETVYYELGEKFTEHTQPPSRMVLGLQEGVVVTAVVYNSIPHRRVQLLTVRTSSPYVQIAGPKDTPIPCQIDPVLLKWGEAASTMYDVTFLVDIPGLSLASYNIHAMNPDKLKKDLVTYGQVLVSGHNTPSFPSVFTVEELKGDEPILLEGGQLTATFGSHGLLQSVVSQGRQMNVKLEFIKYGVKKHRETSGAYLFLPDKEAEVVPGSGDGMIVVKGPLRSSLTTQHKYVLHSVYLANSPGVDGLSLEVHNVVDVTPERNIELGMRLSSDVDNGGTFYTDLNGFQIIKRVRHDKLPLQGNYYPVASQAFIQDQQSRLSLLSAQPVGGSSLKAGQLEVMMDRRLSQDDNRGLGQGVLDNVPTPNVFRVLLEPRLFPKESSAGQGMPPAFPSLLSHATSHFLLYPLYLLLPTDKTGAVQPHWNITGELPCDVHLVTLRTMLQFPHSTIPLAKETPSTSQSSIHSPSPLNSLILHRLGFDCAFKSPGLSCSTNGGKVRLSDLFPSVFGERVHQMSLSMLYEGVDMTKSYTLSLQPMEIYALQLSRS</sequence>
<dbReference type="PANTHER" id="PTHR11607:SF3">
    <property type="entry name" value="LYSOSOMAL ALPHA-MANNOSIDASE"/>
    <property type="match status" value="1"/>
</dbReference>
<dbReference type="Pfam" id="PF09261">
    <property type="entry name" value="Alpha-mann_mid"/>
    <property type="match status" value="1"/>
</dbReference>
<dbReference type="EMBL" id="GDRN01065400">
    <property type="protein sequence ID" value="JAI64690.1"/>
    <property type="molecule type" value="Transcribed_RNA"/>
</dbReference>
<keyword evidence="5" id="KW-0812">Transmembrane</keyword>
<evidence type="ECO:0000256" key="13">
    <source>
        <dbReference type="ARBA" id="ARBA00023157"/>
    </source>
</evidence>